<feature type="transmembrane region" description="Helical" evidence="5">
    <location>
        <begin position="85"/>
        <end position="103"/>
    </location>
</feature>
<reference evidence="7 8" key="1">
    <citation type="submission" date="2019-10" db="EMBL/GenBank/DDBJ databases">
        <title>Assembly and Annotation for the nematode Trichostrongylus colubriformis.</title>
        <authorList>
            <person name="Martin J."/>
        </authorList>
    </citation>
    <scope>NUCLEOTIDE SEQUENCE [LARGE SCALE GENOMIC DNA]</scope>
    <source>
        <strain evidence="7">G859</strain>
        <tissue evidence="7">Whole worm</tissue>
    </source>
</reference>
<evidence type="ECO:0000259" key="6">
    <source>
        <dbReference type="PROSITE" id="PS50262"/>
    </source>
</evidence>
<dbReference type="PROSITE" id="PS50262">
    <property type="entry name" value="G_PROTEIN_RECEP_F1_2"/>
    <property type="match status" value="1"/>
</dbReference>
<keyword evidence="2 5" id="KW-0812">Transmembrane</keyword>
<dbReference type="Gene3D" id="1.20.1070.10">
    <property type="entry name" value="Rhodopsin 7-helix transmembrane proteins"/>
    <property type="match status" value="1"/>
</dbReference>
<evidence type="ECO:0000256" key="3">
    <source>
        <dbReference type="ARBA" id="ARBA00022989"/>
    </source>
</evidence>
<keyword evidence="8" id="KW-1185">Reference proteome</keyword>
<evidence type="ECO:0000313" key="8">
    <source>
        <dbReference type="Proteomes" id="UP001331761"/>
    </source>
</evidence>
<proteinExistence type="predicted"/>
<feature type="transmembrane region" description="Helical" evidence="5">
    <location>
        <begin position="167"/>
        <end position="191"/>
    </location>
</feature>
<feature type="transmembrane region" description="Helical" evidence="5">
    <location>
        <begin position="124"/>
        <end position="147"/>
    </location>
</feature>
<accession>A0AAN8F0N1</accession>
<feature type="transmembrane region" description="Helical" evidence="5">
    <location>
        <begin position="212"/>
        <end position="229"/>
    </location>
</feature>
<dbReference type="SUPFAM" id="SSF81321">
    <property type="entry name" value="Family A G protein-coupled receptor-like"/>
    <property type="match status" value="1"/>
</dbReference>
<keyword evidence="4 5" id="KW-0472">Membrane</keyword>
<feature type="transmembrane region" description="Helical" evidence="5">
    <location>
        <begin position="36"/>
        <end position="57"/>
    </location>
</feature>
<dbReference type="PANTHER" id="PTHR24224">
    <property type="entry name" value="CARDIOACCELERATORY PEPTIDE RECEPTOR-RELATED"/>
    <property type="match status" value="1"/>
</dbReference>
<dbReference type="Proteomes" id="UP001331761">
    <property type="component" value="Unassembled WGS sequence"/>
</dbReference>
<organism evidence="7 8">
    <name type="scientific">Trichostrongylus colubriformis</name>
    <name type="common">Black scour worm</name>
    <dbReference type="NCBI Taxonomy" id="6319"/>
    <lineage>
        <taxon>Eukaryota</taxon>
        <taxon>Metazoa</taxon>
        <taxon>Ecdysozoa</taxon>
        <taxon>Nematoda</taxon>
        <taxon>Chromadorea</taxon>
        <taxon>Rhabditida</taxon>
        <taxon>Rhabditina</taxon>
        <taxon>Rhabditomorpha</taxon>
        <taxon>Strongyloidea</taxon>
        <taxon>Trichostrongylidae</taxon>
        <taxon>Trichostrongylus</taxon>
    </lineage>
</organism>
<dbReference type="InterPro" id="IPR019426">
    <property type="entry name" value="7TM_GPCR_serpentine_rcpt_Srv"/>
</dbReference>
<comment type="caution">
    <text evidence="7">The sequence shown here is derived from an EMBL/GenBank/DDBJ whole genome shotgun (WGS) entry which is preliminary data.</text>
</comment>
<evidence type="ECO:0000256" key="1">
    <source>
        <dbReference type="ARBA" id="ARBA00004370"/>
    </source>
</evidence>
<evidence type="ECO:0000313" key="7">
    <source>
        <dbReference type="EMBL" id="KAK5970935.1"/>
    </source>
</evidence>
<name>A0AAN8F0N1_TRICO</name>
<evidence type="ECO:0000256" key="4">
    <source>
        <dbReference type="ARBA" id="ARBA00023136"/>
    </source>
</evidence>
<evidence type="ECO:0000256" key="5">
    <source>
        <dbReference type="SAM" id="Phobius"/>
    </source>
</evidence>
<feature type="domain" description="G-protein coupled receptors family 1 profile" evidence="6">
    <location>
        <begin position="20"/>
        <end position="224"/>
    </location>
</feature>
<dbReference type="GO" id="GO:0016020">
    <property type="term" value="C:membrane"/>
    <property type="evidence" value="ECO:0007669"/>
    <property type="project" value="UniProtKB-SubCell"/>
</dbReference>
<dbReference type="EMBL" id="WIXE01018407">
    <property type="protein sequence ID" value="KAK5970935.1"/>
    <property type="molecule type" value="Genomic_DNA"/>
</dbReference>
<feature type="transmembrane region" description="Helical" evidence="5">
    <location>
        <begin position="6"/>
        <end position="29"/>
    </location>
</feature>
<gene>
    <name evidence="7" type="ORF">GCK32_000959</name>
</gene>
<comment type="subcellular location">
    <subcellularLocation>
        <location evidence="1">Membrane</location>
    </subcellularLocation>
</comment>
<dbReference type="AlphaFoldDB" id="A0AAN8F0N1"/>
<protein>
    <recommendedName>
        <fullName evidence="6">G-protein coupled receptors family 1 profile domain-containing protein</fullName>
    </recommendedName>
</protein>
<dbReference type="Pfam" id="PF10323">
    <property type="entry name" value="7TM_GPCR_Srv"/>
    <property type="match status" value="1"/>
</dbReference>
<dbReference type="InterPro" id="IPR017452">
    <property type="entry name" value="GPCR_Rhodpsn_7TM"/>
</dbReference>
<sequence length="305" mass="34690">MDLPWPQVVFVVASTITLPLHFAILISVVRRRKHTLFHILVLSQGLADVGSLINYAFVTTARDSQLFNEFFWSNKQFLANYGYRSTYYFVMVRNIGVTMMSLQRYICVCQSGKKIEKIISRTPAVFFAIFQWGIALLIVSPIMQLSYDVTYEMRPKLEVSIPPSLLALGNMIVILSSAALVAICIVCYVLIISYILRNISNRSQSKQHELRLSAQVAGLVIAFIAQLVYNGGSYILNYFGPVATRNWRTIGPLLYGFLSCVHPWTCLAFNQEIRNGVPGISRYCVKRKEDSISFTMVFWLSRTKH</sequence>
<dbReference type="InterPro" id="IPR052665">
    <property type="entry name" value="Neuropeptide-GPCR"/>
</dbReference>
<dbReference type="CDD" id="cd00637">
    <property type="entry name" value="7tm_classA_rhodopsin-like"/>
    <property type="match status" value="1"/>
</dbReference>
<dbReference type="PANTHER" id="PTHR24224:SF17">
    <property type="entry name" value="G-PROTEIN COUPLED RECEPTORS FAMILY 1 PROFILE DOMAIN-CONTAINING PROTEIN"/>
    <property type="match status" value="1"/>
</dbReference>
<evidence type="ECO:0000256" key="2">
    <source>
        <dbReference type="ARBA" id="ARBA00022692"/>
    </source>
</evidence>
<keyword evidence="3 5" id="KW-1133">Transmembrane helix</keyword>